<gene>
    <name evidence="2" type="ORF">HGR00_24505</name>
</gene>
<protein>
    <recommendedName>
        <fullName evidence="4">Cobalt transporter</fullName>
    </recommendedName>
</protein>
<reference evidence="2 3" key="1">
    <citation type="submission" date="2020-04" db="EMBL/GenBank/DDBJ databases">
        <title>Ralstonia insidiosa genome sequencing and assembly.</title>
        <authorList>
            <person name="Martins R.C.R."/>
            <person name="Perdigao-Neto L.V."/>
            <person name="Levin A.S.S."/>
            <person name="Costa S.F."/>
        </authorList>
    </citation>
    <scope>NUCLEOTIDE SEQUENCE [LARGE SCALE GENOMIC DNA]</scope>
    <source>
        <strain evidence="2 3">5047</strain>
    </source>
</reference>
<dbReference type="Proteomes" id="UP000575469">
    <property type="component" value="Unassembled WGS sequence"/>
</dbReference>
<organism evidence="2 3">
    <name type="scientific">Ralstonia insidiosa</name>
    <dbReference type="NCBI Taxonomy" id="190721"/>
    <lineage>
        <taxon>Bacteria</taxon>
        <taxon>Pseudomonadati</taxon>
        <taxon>Pseudomonadota</taxon>
        <taxon>Betaproteobacteria</taxon>
        <taxon>Burkholderiales</taxon>
        <taxon>Burkholderiaceae</taxon>
        <taxon>Ralstonia</taxon>
    </lineage>
</organism>
<dbReference type="EMBL" id="JABBZM010000028">
    <property type="protein sequence ID" value="NMV41081.1"/>
    <property type="molecule type" value="Genomic_DNA"/>
</dbReference>
<evidence type="ECO:0008006" key="4">
    <source>
        <dbReference type="Google" id="ProtNLM"/>
    </source>
</evidence>
<feature type="chain" id="PRO_5032370935" description="Cobalt transporter" evidence="1">
    <location>
        <begin position="17"/>
        <end position="125"/>
    </location>
</feature>
<accession>A0A848P070</accession>
<evidence type="ECO:0000256" key="1">
    <source>
        <dbReference type="SAM" id="SignalP"/>
    </source>
</evidence>
<sequence>MLLVWLLGLAVGIANACAVADAGKAAAPASGHVSAHSHGHHADADDDGCDDSGKIACHSFCEKSSTSIPRVLSDHDKPLIPVAVPLPMSMASTPEVDRCSVHRQSNPRPADKFASIPIVFLRLTL</sequence>
<evidence type="ECO:0000313" key="3">
    <source>
        <dbReference type="Proteomes" id="UP000575469"/>
    </source>
</evidence>
<dbReference type="AlphaFoldDB" id="A0A848P070"/>
<proteinExistence type="predicted"/>
<name>A0A848P070_9RALS</name>
<comment type="caution">
    <text evidence="2">The sequence shown here is derived from an EMBL/GenBank/DDBJ whole genome shotgun (WGS) entry which is preliminary data.</text>
</comment>
<keyword evidence="1" id="KW-0732">Signal</keyword>
<evidence type="ECO:0000313" key="2">
    <source>
        <dbReference type="EMBL" id="NMV41081.1"/>
    </source>
</evidence>
<feature type="signal peptide" evidence="1">
    <location>
        <begin position="1"/>
        <end position="16"/>
    </location>
</feature>